<evidence type="ECO:0000313" key="4">
    <source>
        <dbReference type="Proteomes" id="UP000567872"/>
    </source>
</evidence>
<feature type="non-terminal residue" evidence="3">
    <location>
        <position position="1"/>
    </location>
</feature>
<protein>
    <submittedName>
        <fullName evidence="3">MRNIP protein</fullName>
    </submittedName>
</protein>
<dbReference type="GO" id="GO:0005634">
    <property type="term" value="C:nucleus"/>
    <property type="evidence" value="ECO:0007669"/>
    <property type="project" value="TreeGrafter"/>
</dbReference>
<dbReference type="AlphaFoldDB" id="A0A7K9VJ64"/>
<name>A0A7K9VJ64_ANSSE</name>
<comment type="caution">
    <text evidence="3">The sequence shown here is derived from an EMBL/GenBank/DDBJ whole genome shotgun (WGS) entry which is preliminary data.</text>
</comment>
<evidence type="ECO:0000313" key="3">
    <source>
        <dbReference type="EMBL" id="NXI72737.1"/>
    </source>
</evidence>
<feature type="compositionally biased region" description="Acidic residues" evidence="1">
    <location>
        <begin position="87"/>
        <end position="96"/>
    </location>
</feature>
<feature type="compositionally biased region" description="Basic and acidic residues" evidence="1">
    <location>
        <begin position="77"/>
        <end position="86"/>
    </location>
</feature>
<keyword evidence="4" id="KW-1185">Reference proteome</keyword>
<dbReference type="GO" id="GO:0007095">
    <property type="term" value="P:mitotic G2 DNA damage checkpoint signaling"/>
    <property type="evidence" value="ECO:0007669"/>
    <property type="project" value="TreeGrafter"/>
</dbReference>
<feature type="domain" description="MRN complex-interacting protein N-terminal" evidence="2">
    <location>
        <begin position="11"/>
        <end position="80"/>
    </location>
</feature>
<dbReference type="EMBL" id="VXAA01006376">
    <property type="protein sequence ID" value="NXI72737.1"/>
    <property type="molecule type" value="Genomic_DNA"/>
</dbReference>
<organism evidence="3 4">
    <name type="scientific">Anseranas semipalmata</name>
    <name type="common">Magpie goose</name>
    <name type="synonym">Anas semipalmata</name>
    <dbReference type="NCBI Taxonomy" id="8851"/>
    <lineage>
        <taxon>Eukaryota</taxon>
        <taxon>Metazoa</taxon>
        <taxon>Chordata</taxon>
        <taxon>Craniata</taxon>
        <taxon>Vertebrata</taxon>
        <taxon>Euteleostomi</taxon>
        <taxon>Archelosauria</taxon>
        <taxon>Archosauria</taxon>
        <taxon>Dinosauria</taxon>
        <taxon>Saurischia</taxon>
        <taxon>Theropoda</taxon>
        <taxon>Coelurosauria</taxon>
        <taxon>Aves</taxon>
        <taxon>Neognathae</taxon>
        <taxon>Galloanserae</taxon>
        <taxon>Anseriformes</taxon>
        <taxon>Anseranatidae</taxon>
        <taxon>Anseranas</taxon>
    </lineage>
</organism>
<dbReference type="Pfam" id="PF15749">
    <property type="entry name" value="MRNIP"/>
    <property type="match status" value="1"/>
</dbReference>
<proteinExistence type="predicted"/>
<accession>A0A7K9VJ64</accession>
<dbReference type="Proteomes" id="UP000567872">
    <property type="component" value="Unassembled WGS sequence"/>
</dbReference>
<feature type="non-terminal residue" evidence="3">
    <location>
        <position position="334"/>
    </location>
</feature>
<dbReference type="PANTHER" id="PTHR15863">
    <property type="entry name" value="MRN COMPLEX-INTERACTING PROTEIN"/>
    <property type="match status" value="1"/>
</dbReference>
<gene>
    <name evidence="3" type="primary">Mrnip</name>
    <name evidence="3" type="ORF">ANSSEM_R15334</name>
</gene>
<reference evidence="3 4" key="1">
    <citation type="submission" date="2019-09" db="EMBL/GenBank/DDBJ databases">
        <title>Bird 10,000 Genomes (B10K) Project - Family phase.</title>
        <authorList>
            <person name="Zhang G."/>
        </authorList>
    </citation>
    <scope>NUCLEOTIDE SEQUENCE [LARGE SCALE GENOMIC DNA]</scope>
    <source>
        <strain evidence="3">B10K-DU-001-57</strain>
        <tissue evidence="3">Muscle</tissue>
    </source>
</reference>
<dbReference type="GO" id="GO:0003682">
    <property type="term" value="F:chromatin binding"/>
    <property type="evidence" value="ECO:0007669"/>
    <property type="project" value="TreeGrafter"/>
</dbReference>
<evidence type="ECO:0000259" key="2">
    <source>
        <dbReference type="Pfam" id="PF15749"/>
    </source>
</evidence>
<feature type="region of interest" description="Disordered" evidence="1">
    <location>
        <begin position="77"/>
        <end position="108"/>
    </location>
</feature>
<dbReference type="OrthoDB" id="5960226at2759"/>
<dbReference type="InterPro" id="IPR049472">
    <property type="entry name" value="MRNIP_N"/>
</dbReference>
<sequence length="334" mass="37029">VLPRLRFYYFLQIYGQGSGLDCRHHVQKLNLLQGEAEEAIARTSWCIEESVSDNKNIAVHREDSSVQQEGRAEVSRWSKYLDKGSEDQEDEEEEESTERQQFCSRKRNAVEERRKQQKSFLYGDVQEYSEENGAFQLAYQAKKHKKCSIAVPDQDDGDAVSADSIVPAVCESAVMQNTQTPAACTKPSKWEKFLSCSDNSLENAARVTLSPQDGSGKLGLHSTTAVSMATRYSERTQSALPPGTDFKFKKSHVSIEQLALKPPGAMLPSISCSDEKDTLVKKTQSQLVWAGSGIFDTTTGPPATTPVNCNTGPKSSSISCEHLFCIGDEFDEDF</sequence>
<dbReference type="InterPro" id="IPR032739">
    <property type="entry name" value="MRNIP"/>
</dbReference>
<dbReference type="PANTHER" id="PTHR15863:SF2">
    <property type="entry name" value="MRN COMPLEX-INTERACTING PROTEIN"/>
    <property type="match status" value="1"/>
</dbReference>
<evidence type="ECO:0000256" key="1">
    <source>
        <dbReference type="SAM" id="MobiDB-lite"/>
    </source>
</evidence>